<dbReference type="AlphaFoldDB" id="A0A256JVA4"/>
<feature type="transmembrane region" description="Helical" evidence="5">
    <location>
        <begin position="199"/>
        <end position="217"/>
    </location>
</feature>
<organism evidence="7 8">
    <name type="scientific">Halorubrum ezzemoulense</name>
    <name type="common">Halorubrum chaoviator</name>
    <dbReference type="NCBI Taxonomy" id="337243"/>
    <lineage>
        <taxon>Archaea</taxon>
        <taxon>Methanobacteriati</taxon>
        <taxon>Methanobacteriota</taxon>
        <taxon>Stenosarchaea group</taxon>
        <taxon>Halobacteria</taxon>
        <taxon>Halobacteriales</taxon>
        <taxon>Haloferacaceae</taxon>
        <taxon>Halorubrum</taxon>
    </lineage>
</organism>
<evidence type="ECO:0000256" key="3">
    <source>
        <dbReference type="ARBA" id="ARBA00022989"/>
    </source>
</evidence>
<dbReference type="Proteomes" id="UP000216758">
    <property type="component" value="Unassembled WGS sequence"/>
</dbReference>
<evidence type="ECO:0000256" key="2">
    <source>
        <dbReference type="ARBA" id="ARBA00022692"/>
    </source>
</evidence>
<protein>
    <recommendedName>
        <fullName evidence="6">Peptidase S54 rhomboid domain-containing protein</fullName>
    </recommendedName>
</protein>
<dbReference type="GO" id="GO:0004252">
    <property type="term" value="F:serine-type endopeptidase activity"/>
    <property type="evidence" value="ECO:0007669"/>
    <property type="project" value="InterPro"/>
</dbReference>
<gene>
    <name evidence="7" type="ORF">DJ78_01985</name>
</gene>
<dbReference type="InterPro" id="IPR035952">
    <property type="entry name" value="Rhomboid-like_sf"/>
</dbReference>
<name>A0A256JVA4_HALEZ</name>
<feature type="transmembrane region" description="Helical" evidence="5">
    <location>
        <begin position="171"/>
        <end position="193"/>
    </location>
</feature>
<comment type="subcellular location">
    <subcellularLocation>
        <location evidence="1">Membrane</location>
        <topology evidence="1">Multi-pass membrane protein</topology>
    </subcellularLocation>
</comment>
<feature type="transmembrane region" description="Helical" evidence="5">
    <location>
        <begin position="36"/>
        <end position="58"/>
    </location>
</feature>
<dbReference type="Pfam" id="PF01694">
    <property type="entry name" value="Rhomboid"/>
    <property type="match status" value="1"/>
</dbReference>
<dbReference type="PANTHER" id="PTHR43066">
    <property type="entry name" value="RHOMBOID-RELATED PROTEIN"/>
    <property type="match status" value="1"/>
</dbReference>
<dbReference type="SUPFAM" id="SSF144091">
    <property type="entry name" value="Rhomboid-like"/>
    <property type="match status" value="1"/>
</dbReference>
<dbReference type="EMBL" id="NHPB01000010">
    <property type="protein sequence ID" value="OYR72710.1"/>
    <property type="molecule type" value="Genomic_DNA"/>
</dbReference>
<sequence length="220" mass="22870">MRVWSEIRYMSVDLDLEQPEKTEEAGSGASTIVTRLLAGPGVSLLLMAIVSLATWTGIQANNADPFILQSPLTEDWWQLPLSVFAHSGMPHLSANATMIAIFGSVAAISASVLRYHIFFIVSGMLAGAAHVLATAALGTPSGGLGASGTAMALMAYVLVSNDVSSFVFDRVSRTVTIGLVLALAVGLSLTSAGVQVGNVAHLSGALIGGFAGYFHILRPR</sequence>
<dbReference type="InterPro" id="IPR022764">
    <property type="entry name" value="Peptidase_S54_rhomboid_dom"/>
</dbReference>
<feature type="transmembrane region" description="Helical" evidence="5">
    <location>
        <begin position="117"/>
        <end position="137"/>
    </location>
</feature>
<evidence type="ECO:0000313" key="7">
    <source>
        <dbReference type="EMBL" id="OYR72710.1"/>
    </source>
</evidence>
<keyword evidence="3 5" id="KW-1133">Transmembrane helix</keyword>
<proteinExistence type="predicted"/>
<evidence type="ECO:0000259" key="6">
    <source>
        <dbReference type="Pfam" id="PF01694"/>
    </source>
</evidence>
<evidence type="ECO:0000256" key="4">
    <source>
        <dbReference type="ARBA" id="ARBA00023136"/>
    </source>
</evidence>
<reference evidence="7 8" key="1">
    <citation type="journal article" date="2014" name="Front. Microbiol.">
        <title>Population and genomic analysis of the genus Halorubrum.</title>
        <authorList>
            <person name="Fullmer M.S."/>
            <person name="Soucy S.M."/>
            <person name="Swithers K.S."/>
            <person name="Makkay A.M."/>
            <person name="Wheeler R."/>
            <person name="Ventosa A."/>
            <person name="Gogarten J.P."/>
            <person name="Papke R.T."/>
        </authorList>
    </citation>
    <scope>NUCLEOTIDE SEQUENCE [LARGE SCALE GENOMIC DNA]</scope>
    <source>
        <strain evidence="7 8">G37</strain>
    </source>
</reference>
<keyword evidence="2 5" id="KW-0812">Transmembrane</keyword>
<dbReference type="Gene3D" id="1.20.1540.10">
    <property type="entry name" value="Rhomboid-like"/>
    <property type="match status" value="1"/>
</dbReference>
<evidence type="ECO:0000313" key="8">
    <source>
        <dbReference type="Proteomes" id="UP000216758"/>
    </source>
</evidence>
<feature type="domain" description="Peptidase S54 rhomboid" evidence="6">
    <location>
        <begin position="74"/>
        <end position="214"/>
    </location>
</feature>
<evidence type="ECO:0000256" key="5">
    <source>
        <dbReference type="SAM" id="Phobius"/>
    </source>
</evidence>
<accession>A0A256JVA4</accession>
<feature type="transmembrane region" description="Helical" evidence="5">
    <location>
        <begin position="92"/>
        <end position="110"/>
    </location>
</feature>
<keyword evidence="4 5" id="KW-0472">Membrane</keyword>
<dbReference type="GO" id="GO:0016020">
    <property type="term" value="C:membrane"/>
    <property type="evidence" value="ECO:0007669"/>
    <property type="project" value="UniProtKB-SubCell"/>
</dbReference>
<evidence type="ECO:0000256" key="1">
    <source>
        <dbReference type="ARBA" id="ARBA00004141"/>
    </source>
</evidence>
<comment type="caution">
    <text evidence="7">The sequence shown here is derived from an EMBL/GenBank/DDBJ whole genome shotgun (WGS) entry which is preliminary data.</text>
</comment>